<dbReference type="Pfam" id="PF00596">
    <property type="entry name" value="Aldolase_II"/>
    <property type="match status" value="1"/>
</dbReference>
<dbReference type="PANTHER" id="PTHR10640:SF7">
    <property type="entry name" value="METHYLTHIORIBULOSE-1-PHOSPHATE DEHYDRATASE"/>
    <property type="match status" value="1"/>
</dbReference>
<evidence type="ECO:0000256" key="5">
    <source>
        <dbReference type="ARBA" id="ARBA00023239"/>
    </source>
</evidence>
<dbReference type="PANTHER" id="PTHR10640">
    <property type="entry name" value="METHYLTHIORIBULOSE-1-PHOSPHATE DEHYDRATASE"/>
    <property type="match status" value="1"/>
</dbReference>
<dbReference type="NCBIfam" id="TIGR03328">
    <property type="entry name" value="salvage_mtnB"/>
    <property type="match status" value="1"/>
</dbReference>
<dbReference type="EC" id="4.2.1.109" evidence="6"/>
<keyword evidence="2 6" id="KW-0479">Metal-binding</keyword>
<dbReference type="GO" id="GO:0008270">
    <property type="term" value="F:zinc ion binding"/>
    <property type="evidence" value="ECO:0007669"/>
    <property type="project" value="UniProtKB-UniRule"/>
</dbReference>
<sequence>MDVSTLAQQLCDVSRRIYQRDWSPATSSNYSVRLDQQRCLITTSGRDKGQLQVDQLMQVDLHNQALTAGKPSAETALHTQLYRDIDGIGAVLHTHSQYAVMLSRMVGADELHIEGWELQKALAGQHTHEATIHIPIFANSQDIDLLAQQVSQRLDSQHHAPCYLIRGHGVYTWGQDLDECFRHLEALEHLFRYEFEWRRMARGDQS</sequence>
<dbReference type="GO" id="GO:0046570">
    <property type="term" value="F:methylthioribulose 1-phosphate dehydratase activity"/>
    <property type="evidence" value="ECO:0007669"/>
    <property type="project" value="UniProtKB-UniRule"/>
</dbReference>
<keyword evidence="5 6" id="KW-0456">Lyase</keyword>
<dbReference type="EMBL" id="CP022530">
    <property type="protein sequence ID" value="ASP40715.1"/>
    <property type="molecule type" value="Genomic_DNA"/>
</dbReference>
<keyword evidence="1 6" id="KW-0028">Amino-acid biosynthesis</keyword>
<evidence type="ECO:0000256" key="1">
    <source>
        <dbReference type="ARBA" id="ARBA00022605"/>
    </source>
</evidence>
<dbReference type="SUPFAM" id="SSF53639">
    <property type="entry name" value="AraD/HMP-PK domain-like"/>
    <property type="match status" value="1"/>
</dbReference>
<dbReference type="NCBIfam" id="NF006672">
    <property type="entry name" value="PRK09220.1"/>
    <property type="match status" value="1"/>
</dbReference>
<evidence type="ECO:0000256" key="2">
    <source>
        <dbReference type="ARBA" id="ARBA00022723"/>
    </source>
</evidence>
<keyword evidence="4 6" id="KW-0486">Methionine biosynthesis</keyword>
<evidence type="ECO:0000256" key="3">
    <source>
        <dbReference type="ARBA" id="ARBA00022833"/>
    </source>
</evidence>
<gene>
    <name evidence="6" type="primary">mtnB</name>
    <name evidence="8" type="ORF">CHH28_19470</name>
</gene>
<name>A0A222FNW3_9GAMM</name>
<dbReference type="Proteomes" id="UP000202440">
    <property type="component" value="Chromosome"/>
</dbReference>
<dbReference type="HAMAP" id="MF_01677">
    <property type="entry name" value="Salvage_MtnB"/>
    <property type="match status" value="1"/>
</dbReference>
<dbReference type="Gene3D" id="3.40.225.10">
    <property type="entry name" value="Class II aldolase/adducin N-terminal domain"/>
    <property type="match status" value="1"/>
</dbReference>
<comment type="pathway">
    <text evidence="6">Amino-acid biosynthesis; L-methionine biosynthesis via salvage pathway; L-methionine from S-methyl-5-thio-alpha-D-ribose 1-phosphate: step 2/6.</text>
</comment>
<dbReference type="InterPro" id="IPR001303">
    <property type="entry name" value="Aldolase_II/adducin_N"/>
</dbReference>
<dbReference type="GO" id="GO:0005996">
    <property type="term" value="P:monosaccharide metabolic process"/>
    <property type="evidence" value="ECO:0007669"/>
    <property type="project" value="UniProtKB-ARBA"/>
</dbReference>
<evidence type="ECO:0000256" key="4">
    <source>
        <dbReference type="ARBA" id="ARBA00023167"/>
    </source>
</evidence>
<dbReference type="RefSeq" id="WP_094061875.1">
    <property type="nucleotide sequence ID" value="NZ_CP022530.1"/>
</dbReference>
<comment type="catalytic activity">
    <reaction evidence="6">
        <text>5-(methylsulfanyl)-D-ribulose 1-phosphate = 5-methylsulfanyl-2,3-dioxopentyl phosphate + H2O</text>
        <dbReference type="Rhea" id="RHEA:15549"/>
        <dbReference type="ChEBI" id="CHEBI:15377"/>
        <dbReference type="ChEBI" id="CHEBI:58548"/>
        <dbReference type="ChEBI" id="CHEBI:58828"/>
        <dbReference type="EC" id="4.2.1.109"/>
    </reaction>
</comment>
<dbReference type="InterPro" id="IPR036409">
    <property type="entry name" value="Aldolase_II/adducin_N_sf"/>
</dbReference>
<dbReference type="GO" id="GO:0005737">
    <property type="term" value="C:cytoplasm"/>
    <property type="evidence" value="ECO:0007669"/>
    <property type="project" value="UniProtKB-UniRule"/>
</dbReference>
<evidence type="ECO:0000313" key="8">
    <source>
        <dbReference type="EMBL" id="ASP40715.1"/>
    </source>
</evidence>
<dbReference type="SMART" id="SM01007">
    <property type="entry name" value="Aldolase_II"/>
    <property type="match status" value="1"/>
</dbReference>
<comment type="function">
    <text evidence="6">Catalyzes the dehydration of methylthioribulose-1-phosphate (MTRu-1-P) into 2,3-diketo-5-methylthiopentyl-1-phosphate (DK-MTP-1-P).</text>
</comment>
<keyword evidence="3 6" id="KW-0862">Zinc</keyword>
<feature type="domain" description="Class II aldolase/adducin N-terminal" evidence="7">
    <location>
        <begin position="8"/>
        <end position="195"/>
    </location>
</feature>
<proteinExistence type="inferred from homology"/>
<dbReference type="InterPro" id="IPR017714">
    <property type="entry name" value="MethylthioRu-1-P_deHdtase_MtnB"/>
</dbReference>
<evidence type="ECO:0000256" key="6">
    <source>
        <dbReference type="HAMAP-Rule" id="MF_01677"/>
    </source>
</evidence>
<feature type="binding site" evidence="6">
    <location>
        <position position="95"/>
    </location>
    <ligand>
        <name>Zn(2+)</name>
        <dbReference type="ChEBI" id="CHEBI:29105"/>
    </ligand>
</feature>
<dbReference type="GO" id="GO:0019509">
    <property type="term" value="P:L-methionine salvage from methylthioadenosine"/>
    <property type="evidence" value="ECO:0007669"/>
    <property type="project" value="UniProtKB-UniRule"/>
</dbReference>
<accession>A0A222FNW3</accession>
<evidence type="ECO:0000259" key="7">
    <source>
        <dbReference type="SMART" id="SM01007"/>
    </source>
</evidence>
<dbReference type="OrthoDB" id="9805559at2"/>
<organism evidence="8 9">
    <name type="scientific">Bacterioplanes sanyensis</name>
    <dbReference type="NCBI Taxonomy" id="1249553"/>
    <lineage>
        <taxon>Bacteria</taxon>
        <taxon>Pseudomonadati</taxon>
        <taxon>Pseudomonadota</taxon>
        <taxon>Gammaproteobacteria</taxon>
        <taxon>Oceanospirillales</taxon>
        <taxon>Oceanospirillaceae</taxon>
        <taxon>Bacterioplanes</taxon>
    </lineage>
</organism>
<comment type="cofactor">
    <cofactor evidence="6">
        <name>Zn(2+)</name>
        <dbReference type="ChEBI" id="CHEBI:29105"/>
    </cofactor>
    <text evidence="6">Binds 1 zinc ion per subunit.</text>
</comment>
<dbReference type="UniPathway" id="UPA00904">
    <property type="reaction ID" value="UER00875"/>
</dbReference>
<dbReference type="AlphaFoldDB" id="A0A222FNW3"/>
<protein>
    <recommendedName>
        <fullName evidence="6">Methylthioribulose-1-phosphate dehydratase</fullName>
        <shortName evidence="6">MTRu-1-P dehydratase</shortName>
        <ecNumber evidence="6">4.2.1.109</ecNumber>
    </recommendedName>
</protein>
<keyword evidence="9" id="KW-1185">Reference proteome</keyword>
<comment type="similarity">
    <text evidence="6">Belongs to the aldolase class II family. MtnB subfamily.</text>
</comment>
<dbReference type="KEGG" id="bsan:CHH28_19470"/>
<reference evidence="8 9" key="1">
    <citation type="submission" date="2017-07" db="EMBL/GenBank/DDBJ databases">
        <title>Annotated genome sequence of Bacterioplanes sanyensis isolated from Red Sea.</title>
        <authorList>
            <person name="Rehman Z.U."/>
        </authorList>
    </citation>
    <scope>NUCLEOTIDE SEQUENCE [LARGE SCALE GENOMIC DNA]</scope>
    <source>
        <strain evidence="8 9">NV9</strain>
    </source>
</reference>
<feature type="binding site" evidence="6">
    <location>
        <position position="93"/>
    </location>
    <ligand>
        <name>Zn(2+)</name>
        <dbReference type="ChEBI" id="CHEBI:29105"/>
    </ligand>
</feature>
<evidence type="ECO:0000313" key="9">
    <source>
        <dbReference type="Proteomes" id="UP000202440"/>
    </source>
</evidence>